<keyword evidence="3" id="KW-1185">Reference proteome</keyword>
<evidence type="ECO:0000256" key="1">
    <source>
        <dbReference type="SAM" id="MobiDB-lite"/>
    </source>
</evidence>
<dbReference type="Proteomes" id="UP000184300">
    <property type="component" value="Unassembled WGS sequence"/>
</dbReference>
<name>A0A1L9VL86_ASPGL</name>
<organism evidence="2 3">
    <name type="scientific">Aspergillus glaucus CBS 516.65</name>
    <dbReference type="NCBI Taxonomy" id="1160497"/>
    <lineage>
        <taxon>Eukaryota</taxon>
        <taxon>Fungi</taxon>
        <taxon>Dikarya</taxon>
        <taxon>Ascomycota</taxon>
        <taxon>Pezizomycotina</taxon>
        <taxon>Eurotiomycetes</taxon>
        <taxon>Eurotiomycetidae</taxon>
        <taxon>Eurotiales</taxon>
        <taxon>Aspergillaceae</taxon>
        <taxon>Aspergillus</taxon>
        <taxon>Aspergillus subgen. Aspergillus</taxon>
    </lineage>
</organism>
<dbReference type="GeneID" id="34460777"/>
<dbReference type="EMBL" id="KV878896">
    <property type="protein sequence ID" value="OJJ84651.1"/>
    <property type="molecule type" value="Genomic_DNA"/>
</dbReference>
<dbReference type="RefSeq" id="XP_022401349.1">
    <property type="nucleotide sequence ID" value="XM_022544516.1"/>
</dbReference>
<protein>
    <submittedName>
        <fullName evidence="2">Uncharacterized protein</fullName>
    </submittedName>
</protein>
<feature type="region of interest" description="Disordered" evidence="1">
    <location>
        <begin position="91"/>
        <end position="145"/>
    </location>
</feature>
<evidence type="ECO:0000313" key="3">
    <source>
        <dbReference type="Proteomes" id="UP000184300"/>
    </source>
</evidence>
<evidence type="ECO:0000313" key="2">
    <source>
        <dbReference type="EMBL" id="OJJ84651.1"/>
    </source>
</evidence>
<dbReference type="AlphaFoldDB" id="A0A1L9VL86"/>
<gene>
    <name evidence="2" type="ORF">ASPGLDRAFT_35135</name>
</gene>
<accession>A0A1L9VL86</accession>
<feature type="compositionally biased region" description="Acidic residues" evidence="1">
    <location>
        <begin position="94"/>
        <end position="145"/>
    </location>
</feature>
<dbReference type="VEuPathDB" id="FungiDB:ASPGLDRAFT_35135"/>
<reference evidence="3" key="1">
    <citation type="journal article" date="2017" name="Genome Biol.">
        <title>Comparative genomics reveals high biological diversity and specific adaptations in the industrially and medically important fungal genus Aspergillus.</title>
        <authorList>
            <person name="de Vries R.P."/>
            <person name="Riley R."/>
            <person name="Wiebenga A."/>
            <person name="Aguilar-Osorio G."/>
            <person name="Amillis S."/>
            <person name="Uchima C.A."/>
            <person name="Anderluh G."/>
            <person name="Asadollahi M."/>
            <person name="Askin M."/>
            <person name="Barry K."/>
            <person name="Battaglia E."/>
            <person name="Bayram O."/>
            <person name="Benocci T."/>
            <person name="Braus-Stromeyer S.A."/>
            <person name="Caldana C."/>
            <person name="Canovas D."/>
            <person name="Cerqueira G.C."/>
            <person name="Chen F."/>
            <person name="Chen W."/>
            <person name="Choi C."/>
            <person name="Clum A."/>
            <person name="Dos Santos R.A."/>
            <person name="Damasio A.R."/>
            <person name="Diallinas G."/>
            <person name="Emri T."/>
            <person name="Fekete E."/>
            <person name="Flipphi M."/>
            <person name="Freyberg S."/>
            <person name="Gallo A."/>
            <person name="Gournas C."/>
            <person name="Habgood R."/>
            <person name="Hainaut M."/>
            <person name="Harispe M.L."/>
            <person name="Henrissat B."/>
            <person name="Hilden K.S."/>
            <person name="Hope R."/>
            <person name="Hossain A."/>
            <person name="Karabika E."/>
            <person name="Karaffa L."/>
            <person name="Karanyi Z."/>
            <person name="Krasevec N."/>
            <person name="Kuo A."/>
            <person name="Kusch H."/>
            <person name="LaButti K."/>
            <person name="Lagendijk E.L."/>
            <person name="Lapidus A."/>
            <person name="Levasseur A."/>
            <person name="Lindquist E."/>
            <person name="Lipzen A."/>
            <person name="Logrieco A.F."/>
            <person name="MacCabe A."/>
            <person name="Maekelae M.R."/>
            <person name="Malavazi I."/>
            <person name="Melin P."/>
            <person name="Meyer V."/>
            <person name="Mielnichuk N."/>
            <person name="Miskei M."/>
            <person name="Molnar A.P."/>
            <person name="Mule G."/>
            <person name="Ngan C.Y."/>
            <person name="Orejas M."/>
            <person name="Orosz E."/>
            <person name="Ouedraogo J.P."/>
            <person name="Overkamp K.M."/>
            <person name="Park H.-S."/>
            <person name="Perrone G."/>
            <person name="Piumi F."/>
            <person name="Punt P.J."/>
            <person name="Ram A.F."/>
            <person name="Ramon A."/>
            <person name="Rauscher S."/>
            <person name="Record E."/>
            <person name="Riano-Pachon D.M."/>
            <person name="Robert V."/>
            <person name="Roehrig J."/>
            <person name="Ruller R."/>
            <person name="Salamov A."/>
            <person name="Salih N.S."/>
            <person name="Samson R.A."/>
            <person name="Sandor E."/>
            <person name="Sanguinetti M."/>
            <person name="Schuetze T."/>
            <person name="Sepcic K."/>
            <person name="Shelest E."/>
            <person name="Sherlock G."/>
            <person name="Sophianopoulou V."/>
            <person name="Squina F.M."/>
            <person name="Sun H."/>
            <person name="Susca A."/>
            <person name="Todd R.B."/>
            <person name="Tsang A."/>
            <person name="Unkles S.E."/>
            <person name="van de Wiele N."/>
            <person name="van Rossen-Uffink D."/>
            <person name="Oliveira J.V."/>
            <person name="Vesth T.C."/>
            <person name="Visser J."/>
            <person name="Yu J.-H."/>
            <person name="Zhou M."/>
            <person name="Andersen M.R."/>
            <person name="Archer D.B."/>
            <person name="Baker S.E."/>
            <person name="Benoit I."/>
            <person name="Brakhage A.A."/>
            <person name="Braus G.H."/>
            <person name="Fischer R."/>
            <person name="Frisvad J.C."/>
            <person name="Goldman G.H."/>
            <person name="Houbraken J."/>
            <person name="Oakley B."/>
            <person name="Pocsi I."/>
            <person name="Scazzocchio C."/>
            <person name="Seiboth B."/>
            <person name="vanKuyk P.A."/>
            <person name="Wortman J."/>
            <person name="Dyer P.S."/>
            <person name="Grigoriev I.V."/>
        </authorList>
    </citation>
    <scope>NUCLEOTIDE SEQUENCE [LARGE SCALE GENOMIC DNA]</scope>
    <source>
        <strain evidence="3">CBS 516.65</strain>
    </source>
</reference>
<sequence>MRGRNTRARVAFGTQGPSRWGGNILAKVCRWKIAQEQTSVYGAIAVGRYARFYQYNYAQRLVQPLAPGGNENPLCIGRDCYGVQDMLNLIYDDVYQDDDDDEEEEEEDDDDNDDDGQEEEAVEDNDDDDDDDDEEEEPDDSDDED</sequence>
<proteinExistence type="predicted"/>